<dbReference type="Gene3D" id="1.20.1250.20">
    <property type="entry name" value="MFS general substrate transporter like domains"/>
    <property type="match status" value="3"/>
</dbReference>
<dbReference type="InterPro" id="IPR020846">
    <property type="entry name" value="MFS_dom"/>
</dbReference>
<evidence type="ECO:0000313" key="9">
    <source>
        <dbReference type="Proteomes" id="UP000826234"/>
    </source>
</evidence>
<feature type="transmembrane region" description="Helical" evidence="5">
    <location>
        <begin position="452"/>
        <end position="472"/>
    </location>
</feature>
<dbReference type="EMBL" id="JAIPUX010003439">
    <property type="protein sequence ID" value="KAH0620157.1"/>
    <property type="molecule type" value="Genomic_DNA"/>
</dbReference>
<dbReference type="InterPro" id="IPR045263">
    <property type="entry name" value="GLUT"/>
</dbReference>
<keyword evidence="4 5" id="KW-0472">Membrane</keyword>
<gene>
    <name evidence="8" type="ORF">JD844_014790</name>
</gene>
<proteinExistence type="predicted"/>
<dbReference type="InterPro" id="IPR036259">
    <property type="entry name" value="MFS_trans_sf"/>
</dbReference>
<evidence type="ECO:0000256" key="3">
    <source>
        <dbReference type="ARBA" id="ARBA00022989"/>
    </source>
</evidence>
<evidence type="ECO:0000256" key="2">
    <source>
        <dbReference type="ARBA" id="ARBA00022692"/>
    </source>
</evidence>
<feature type="transmembrane region" description="Helical" evidence="5">
    <location>
        <begin position="234"/>
        <end position="260"/>
    </location>
</feature>
<dbReference type="Pfam" id="PF00083">
    <property type="entry name" value="Sugar_tr"/>
    <property type="match status" value="3"/>
</dbReference>
<evidence type="ECO:0000259" key="7">
    <source>
        <dbReference type="PROSITE" id="PS50850"/>
    </source>
</evidence>
<reference evidence="8 9" key="1">
    <citation type="journal article" date="2022" name="Gigascience">
        <title>A chromosome-level genome assembly and annotation of the desert horned lizard, Phrynosoma platyrhinos, provides insight into chromosomal rearrangements among reptiles.</title>
        <authorList>
            <person name="Koochekian N."/>
            <person name="Ascanio A."/>
            <person name="Farleigh K."/>
            <person name="Card D.C."/>
            <person name="Schield D.R."/>
            <person name="Castoe T.A."/>
            <person name="Jezkova T."/>
        </authorList>
    </citation>
    <scope>NUCLEOTIDE SEQUENCE [LARGE SCALE GENOMIC DNA]</scope>
    <source>
        <strain evidence="8">NK-2021</strain>
    </source>
</reference>
<dbReference type="PANTHER" id="PTHR23503:SF54">
    <property type="entry name" value="MAJOR FACILITATOR SUPERFAMILY (MFS) PROFILE DOMAIN-CONTAINING PROTEIN"/>
    <property type="match status" value="1"/>
</dbReference>
<evidence type="ECO:0000256" key="1">
    <source>
        <dbReference type="ARBA" id="ARBA00004141"/>
    </source>
</evidence>
<comment type="subcellular location">
    <subcellularLocation>
        <location evidence="1">Membrane</location>
        <topology evidence="1">Multi-pass membrane protein</topology>
    </subcellularLocation>
</comment>
<feature type="transmembrane region" description="Helical" evidence="5">
    <location>
        <begin position="272"/>
        <end position="290"/>
    </location>
</feature>
<keyword evidence="6" id="KW-0732">Signal</keyword>
<feature type="domain" description="Major facilitator superfamily (MFS) profile" evidence="7">
    <location>
        <begin position="159"/>
        <end position="540"/>
    </location>
</feature>
<sequence>MMMMMMMMMIVIAGAGSVSDSVLCECGADHLSWAPYLSMGCIFAYILSFGIGPAGVTGIIPTEIFDQVSRPAAYMVSGSLLWTSLFLVGTAFPFIVGQRARGKCPKEELFKCIILKEGTKKAEKEEKTAESRVTQDSLVFIIAFFEWLTREEQIIHPKVLESIKFGLFLLDSLLTAAWWDGKGRLLPNGQWAQLDGLTLARHFQRRDRGKEGRKEAEAWRPVGLLSSQAQHCRLLMMILVLGFGGNLLIGFQVSVIAYPSQSILCVCCRKKSLMWADCIVIAAALLIGFSKMADSFEMILAGRLSYGIAAGICLNATAPYLLEISPKKLRGFAITMSVVFFALGKVLGQIMGLRDVLGGPSRWPLLLGLSGIPALLQLLLLPLFPESPAYLLLQKGDKEGCLRGNFGDHLPWLSFCSVALIFLFIIFFGVGPSGAVFSVVMELFNQYVRPPALVVIGCVSWLGFFLSGLGFPFLVESLGYFCFLIFLAVDAGMCTLVYFFLPETKGKSVVEITSELNQIRLGPKRTSAAPLSDRSLCTKL</sequence>
<name>A0ABQ7SRZ8_PHRPL</name>
<comment type="caution">
    <text evidence="8">The sequence shown here is derived from an EMBL/GenBank/DDBJ whole genome shotgun (WGS) entry which is preliminary data.</text>
</comment>
<keyword evidence="2 5" id="KW-0812">Transmembrane</keyword>
<evidence type="ECO:0000313" key="8">
    <source>
        <dbReference type="EMBL" id="KAH0620157.1"/>
    </source>
</evidence>
<feature type="transmembrane region" description="Helical" evidence="5">
    <location>
        <begin position="365"/>
        <end position="384"/>
    </location>
</feature>
<dbReference type="PROSITE" id="PS50850">
    <property type="entry name" value="MFS"/>
    <property type="match status" value="1"/>
</dbReference>
<feature type="transmembrane region" description="Helical" evidence="5">
    <location>
        <begin position="478"/>
        <end position="501"/>
    </location>
</feature>
<evidence type="ECO:0000256" key="5">
    <source>
        <dbReference type="SAM" id="Phobius"/>
    </source>
</evidence>
<dbReference type="PANTHER" id="PTHR23503">
    <property type="entry name" value="SOLUTE CARRIER FAMILY 2"/>
    <property type="match status" value="1"/>
</dbReference>
<keyword evidence="3 5" id="KW-1133">Transmembrane helix</keyword>
<feature type="transmembrane region" description="Helical" evidence="5">
    <location>
        <begin position="34"/>
        <end position="60"/>
    </location>
</feature>
<feature type="chain" id="PRO_5045913971" description="Major facilitator superfamily (MFS) profile domain-containing protein" evidence="6">
    <location>
        <begin position="18"/>
        <end position="540"/>
    </location>
</feature>
<evidence type="ECO:0000256" key="6">
    <source>
        <dbReference type="SAM" id="SignalP"/>
    </source>
</evidence>
<feature type="signal peptide" evidence="6">
    <location>
        <begin position="1"/>
        <end position="17"/>
    </location>
</feature>
<accession>A0ABQ7SRZ8</accession>
<feature type="transmembrane region" description="Helical" evidence="5">
    <location>
        <begin position="412"/>
        <end position="440"/>
    </location>
</feature>
<feature type="transmembrane region" description="Helical" evidence="5">
    <location>
        <begin position="72"/>
        <end position="96"/>
    </location>
</feature>
<dbReference type="SUPFAM" id="SSF103473">
    <property type="entry name" value="MFS general substrate transporter"/>
    <property type="match status" value="2"/>
</dbReference>
<dbReference type="Proteomes" id="UP000826234">
    <property type="component" value="Unassembled WGS sequence"/>
</dbReference>
<evidence type="ECO:0000256" key="4">
    <source>
        <dbReference type="ARBA" id="ARBA00023136"/>
    </source>
</evidence>
<keyword evidence="9" id="KW-1185">Reference proteome</keyword>
<protein>
    <recommendedName>
        <fullName evidence="7">Major facilitator superfamily (MFS) profile domain-containing protein</fullName>
    </recommendedName>
</protein>
<dbReference type="InterPro" id="IPR005828">
    <property type="entry name" value="MFS_sugar_transport-like"/>
</dbReference>
<feature type="transmembrane region" description="Helical" evidence="5">
    <location>
        <begin position="331"/>
        <end position="353"/>
    </location>
</feature>
<organism evidence="8 9">
    <name type="scientific">Phrynosoma platyrhinos</name>
    <name type="common">Desert horned lizard</name>
    <dbReference type="NCBI Taxonomy" id="52577"/>
    <lineage>
        <taxon>Eukaryota</taxon>
        <taxon>Metazoa</taxon>
        <taxon>Chordata</taxon>
        <taxon>Craniata</taxon>
        <taxon>Vertebrata</taxon>
        <taxon>Euteleostomi</taxon>
        <taxon>Lepidosauria</taxon>
        <taxon>Squamata</taxon>
        <taxon>Bifurcata</taxon>
        <taxon>Unidentata</taxon>
        <taxon>Episquamata</taxon>
        <taxon>Toxicofera</taxon>
        <taxon>Iguania</taxon>
        <taxon>Phrynosomatidae</taxon>
        <taxon>Phrynosomatinae</taxon>
        <taxon>Phrynosoma</taxon>
    </lineage>
</organism>